<feature type="active site" description="Proton donor/acceptor" evidence="6">
    <location>
        <position position="150"/>
    </location>
</feature>
<accession>A0A2S3UNV2</accession>
<evidence type="ECO:0000256" key="8">
    <source>
        <dbReference type="PIRSR" id="PIRSR604808-3"/>
    </source>
</evidence>
<dbReference type="InterPro" id="IPR036691">
    <property type="entry name" value="Endo/exonu/phosph_ase_sf"/>
</dbReference>
<dbReference type="GO" id="GO:0008311">
    <property type="term" value="F:double-stranded DNA 3'-5' DNA exonuclease activity"/>
    <property type="evidence" value="ECO:0007669"/>
    <property type="project" value="InterPro"/>
</dbReference>
<comment type="cofactor">
    <cofactor evidence="7">
        <name>Mg(2+)</name>
        <dbReference type="ChEBI" id="CHEBI:18420"/>
    </cofactor>
    <cofactor evidence="7">
        <name>Mn(2+)</name>
        <dbReference type="ChEBI" id="CHEBI:29035"/>
    </cofactor>
    <text evidence="7">Probably binds two magnesium or manganese ions per subunit.</text>
</comment>
<dbReference type="GO" id="GO:0046872">
    <property type="term" value="F:metal ion binding"/>
    <property type="evidence" value="ECO:0007669"/>
    <property type="project" value="UniProtKB-KW"/>
</dbReference>
<dbReference type="InterPro" id="IPR004808">
    <property type="entry name" value="AP_endonuc_1"/>
</dbReference>
<feature type="binding site" evidence="7">
    <location>
        <position position="34"/>
    </location>
    <ligand>
        <name>Mg(2+)</name>
        <dbReference type="ChEBI" id="CHEBI:18420"/>
        <label>1</label>
    </ligand>
</feature>
<dbReference type="InterPro" id="IPR005135">
    <property type="entry name" value="Endo/exonuclease/phosphatase"/>
</dbReference>
<dbReference type="GO" id="GO:0006281">
    <property type="term" value="P:DNA repair"/>
    <property type="evidence" value="ECO:0007669"/>
    <property type="project" value="InterPro"/>
</dbReference>
<evidence type="ECO:0000256" key="7">
    <source>
        <dbReference type="PIRSR" id="PIRSR604808-2"/>
    </source>
</evidence>
<sequence length="260" mass="29178">MKIATWNINGVKARIDTVLAWLKETSPDVACLQEIKSVDENFPRQPFEDLGYNVETHGQKGFNGVALLAKSPLEDVQRGLPGNDADEQARYIEAGISTAGGAIRFGCLYLPNGNPLGTEKFPYKLEWMDRLIAHAERRLAEETPFLLLGDYNVIPDPVDAKNPENWIGDALFQPESRRRFRALTHLGLTEAVRSCSEEADIYTFWDYQAGAWQKNNGIRIDHILMSAQATDRMTGCGIDKHVRGWEKPSDHVPVWVKLAA</sequence>
<evidence type="ECO:0000256" key="2">
    <source>
        <dbReference type="ARBA" id="ARBA00007092"/>
    </source>
</evidence>
<dbReference type="InterPro" id="IPR020848">
    <property type="entry name" value="AP_endonuclease_F1_CS"/>
</dbReference>
<evidence type="ECO:0000256" key="5">
    <source>
        <dbReference type="ARBA" id="ARBA00022842"/>
    </source>
</evidence>
<dbReference type="SUPFAM" id="SSF56219">
    <property type="entry name" value="DNase I-like"/>
    <property type="match status" value="1"/>
</dbReference>
<dbReference type="Proteomes" id="UP000236959">
    <property type="component" value="Unassembled WGS sequence"/>
</dbReference>
<dbReference type="PANTHER" id="PTHR43250:SF2">
    <property type="entry name" value="EXODEOXYRIBONUCLEASE III"/>
    <property type="match status" value="1"/>
</dbReference>
<protein>
    <submittedName>
        <fullName evidence="10">Exodeoxyribonuclease-3</fullName>
    </submittedName>
</protein>
<keyword evidence="3 7" id="KW-0479">Metal-binding</keyword>
<evidence type="ECO:0000256" key="4">
    <source>
        <dbReference type="ARBA" id="ARBA00022801"/>
    </source>
</evidence>
<feature type="site" description="Important for catalytic activity" evidence="8">
    <location>
        <position position="221"/>
    </location>
</feature>
<reference evidence="10 11" key="1">
    <citation type="submission" date="2018-01" db="EMBL/GenBank/DDBJ databases">
        <title>Genomic Encyclopedia of Archaeal and Bacterial Type Strains, Phase II (KMG-II): from individual species to whole genera.</title>
        <authorList>
            <person name="Goeker M."/>
        </authorList>
    </citation>
    <scope>NUCLEOTIDE SEQUENCE [LARGE SCALE GENOMIC DNA]</scope>
    <source>
        <strain evidence="10 11">DSM 17023</strain>
    </source>
</reference>
<dbReference type="OrthoDB" id="9803914at2"/>
<evidence type="ECO:0000313" key="10">
    <source>
        <dbReference type="EMBL" id="POF29371.1"/>
    </source>
</evidence>
<dbReference type="NCBIfam" id="TIGR00195">
    <property type="entry name" value="exoDNase_III"/>
    <property type="match status" value="1"/>
</dbReference>
<organism evidence="10 11">
    <name type="scientific">Roseibium marinum</name>
    <dbReference type="NCBI Taxonomy" id="281252"/>
    <lineage>
        <taxon>Bacteria</taxon>
        <taxon>Pseudomonadati</taxon>
        <taxon>Pseudomonadota</taxon>
        <taxon>Alphaproteobacteria</taxon>
        <taxon>Hyphomicrobiales</taxon>
        <taxon>Stappiaceae</taxon>
        <taxon>Roseibium</taxon>
    </lineage>
</organism>
<dbReference type="NCBIfam" id="TIGR00633">
    <property type="entry name" value="xth"/>
    <property type="match status" value="1"/>
</dbReference>
<dbReference type="PROSITE" id="PS00728">
    <property type="entry name" value="AP_NUCLEASE_F1_3"/>
    <property type="match status" value="1"/>
</dbReference>
<dbReference type="InterPro" id="IPR037493">
    <property type="entry name" value="ExoIII-like"/>
</dbReference>
<evidence type="ECO:0000256" key="3">
    <source>
        <dbReference type="ARBA" id="ARBA00022723"/>
    </source>
</evidence>
<comment type="caution">
    <text evidence="10">The sequence shown here is derived from an EMBL/GenBank/DDBJ whole genome shotgun (WGS) entry which is preliminary data.</text>
</comment>
<feature type="binding site" evidence="7">
    <location>
        <position position="251"/>
    </location>
    <ligand>
        <name>Mg(2+)</name>
        <dbReference type="ChEBI" id="CHEBI:18420"/>
        <label>1</label>
    </ligand>
</feature>
<keyword evidence="4" id="KW-0378">Hydrolase</keyword>
<gene>
    <name evidence="10" type="ORF">CLV41_109147</name>
</gene>
<dbReference type="EMBL" id="PPCN01000009">
    <property type="protein sequence ID" value="POF29371.1"/>
    <property type="molecule type" value="Genomic_DNA"/>
</dbReference>
<dbReference type="CDD" id="cd09086">
    <property type="entry name" value="ExoIII-like_AP-endo"/>
    <property type="match status" value="1"/>
</dbReference>
<feature type="binding site" evidence="7">
    <location>
        <position position="7"/>
    </location>
    <ligand>
        <name>Mg(2+)</name>
        <dbReference type="ChEBI" id="CHEBI:18420"/>
        <label>1</label>
    </ligand>
</feature>
<dbReference type="Gene3D" id="3.60.10.10">
    <property type="entry name" value="Endonuclease/exonuclease/phosphatase"/>
    <property type="match status" value="1"/>
</dbReference>
<comment type="similarity">
    <text evidence="2">Belongs to the DNA repair enzymes AP/ExoA family.</text>
</comment>
<feature type="domain" description="Endonuclease/exonuclease/phosphatase" evidence="9">
    <location>
        <begin position="4"/>
        <end position="251"/>
    </location>
</feature>
<feature type="active site" description="Proton acceptor" evidence="6">
    <location>
        <position position="251"/>
    </location>
</feature>
<keyword evidence="5 7" id="KW-0460">Magnesium</keyword>
<evidence type="ECO:0000313" key="11">
    <source>
        <dbReference type="Proteomes" id="UP000236959"/>
    </source>
</evidence>
<feature type="active site" evidence="6">
    <location>
        <position position="109"/>
    </location>
</feature>
<feature type="binding site" evidence="7">
    <location>
        <position position="150"/>
    </location>
    <ligand>
        <name>Mg(2+)</name>
        <dbReference type="ChEBI" id="CHEBI:18420"/>
        <label>1</label>
    </ligand>
</feature>
<keyword evidence="7" id="KW-0464">Manganese</keyword>
<dbReference type="PANTHER" id="PTHR43250">
    <property type="entry name" value="EXODEOXYRIBONUCLEASE III"/>
    <property type="match status" value="1"/>
</dbReference>
<proteinExistence type="inferred from homology"/>
<dbReference type="GO" id="GO:0004519">
    <property type="term" value="F:endonuclease activity"/>
    <property type="evidence" value="ECO:0007669"/>
    <property type="project" value="InterPro"/>
</dbReference>
<dbReference type="RefSeq" id="WP_103224051.1">
    <property type="nucleotide sequence ID" value="NZ_PPCN01000009.1"/>
</dbReference>
<comment type="cofactor">
    <cofactor evidence="1">
        <name>Mn(2+)</name>
        <dbReference type="ChEBI" id="CHEBI:29035"/>
    </cofactor>
</comment>
<keyword evidence="11" id="KW-1185">Reference proteome</keyword>
<dbReference type="AlphaFoldDB" id="A0A2S3UNV2"/>
<dbReference type="PROSITE" id="PS51435">
    <property type="entry name" value="AP_NUCLEASE_F1_4"/>
    <property type="match status" value="1"/>
</dbReference>
<evidence type="ECO:0000256" key="6">
    <source>
        <dbReference type="PIRSR" id="PIRSR604808-1"/>
    </source>
</evidence>
<evidence type="ECO:0000256" key="1">
    <source>
        <dbReference type="ARBA" id="ARBA00001936"/>
    </source>
</evidence>
<name>A0A2S3UNV2_9HYPH</name>
<evidence type="ECO:0000259" key="9">
    <source>
        <dbReference type="Pfam" id="PF03372"/>
    </source>
</evidence>
<feature type="site" description="Transition state stabilizer" evidence="8">
    <location>
        <position position="152"/>
    </location>
</feature>
<dbReference type="Pfam" id="PF03372">
    <property type="entry name" value="Exo_endo_phos"/>
    <property type="match status" value="1"/>
</dbReference>
<feature type="binding site" evidence="7">
    <location>
        <position position="152"/>
    </location>
    <ligand>
        <name>Mg(2+)</name>
        <dbReference type="ChEBI" id="CHEBI:18420"/>
        <label>1</label>
    </ligand>
</feature>
<dbReference type="GO" id="GO:0003677">
    <property type="term" value="F:DNA binding"/>
    <property type="evidence" value="ECO:0007669"/>
    <property type="project" value="InterPro"/>
</dbReference>
<feature type="site" description="Interaction with DNA substrate" evidence="8">
    <location>
        <position position="251"/>
    </location>
</feature>
<feature type="binding site" evidence="7">
    <location>
        <position position="250"/>
    </location>
    <ligand>
        <name>Mg(2+)</name>
        <dbReference type="ChEBI" id="CHEBI:18420"/>
        <label>1</label>
    </ligand>
</feature>